<evidence type="ECO:0000256" key="4">
    <source>
        <dbReference type="ARBA" id="ARBA00023163"/>
    </source>
</evidence>
<dbReference type="InterPro" id="IPR005119">
    <property type="entry name" value="LysR_subst-bd"/>
</dbReference>
<dbReference type="Pfam" id="PF03466">
    <property type="entry name" value="LysR_substrate"/>
    <property type="match status" value="1"/>
</dbReference>
<dbReference type="EMBL" id="BMLP01000009">
    <property type="protein sequence ID" value="GGO37325.1"/>
    <property type="molecule type" value="Genomic_DNA"/>
</dbReference>
<dbReference type="CDD" id="cd05466">
    <property type="entry name" value="PBP2_LTTR_substrate"/>
    <property type="match status" value="1"/>
</dbReference>
<comment type="similarity">
    <text evidence="1">Belongs to the LysR transcriptional regulatory family.</text>
</comment>
<dbReference type="SUPFAM" id="SSF46785">
    <property type="entry name" value="Winged helix' DNA-binding domain"/>
    <property type="match status" value="1"/>
</dbReference>
<comment type="caution">
    <text evidence="6">The sequence shown here is derived from an EMBL/GenBank/DDBJ whole genome shotgun (WGS) entry which is preliminary data.</text>
</comment>
<dbReference type="Proteomes" id="UP000598196">
    <property type="component" value="Unassembled WGS sequence"/>
</dbReference>
<keyword evidence="2" id="KW-0805">Transcription regulation</keyword>
<evidence type="ECO:0000313" key="7">
    <source>
        <dbReference type="Proteomes" id="UP000598196"/>
    </source>
</evidence>
<dbReference type="PANTHER" id="PTHR30126">
    <property type="entry name" value="HTH-TYPE TRANSCRIPTIONAL REGULATOR"/>
    <property type="match status" value="1"/>
</dbReference>
<dbReference type="AlphaFoldDB" id="A0A917YQ45"/>
<keyword evidence="4" id="KW-0804">Transcription</keyword>
<dbReference type="InterPro" id="IPR036390">
    <property type="entry name" value="WH_DNA-bd_sf"/>
</dbReference>
<dbReference type="Gene3D" id="1.10.10.10">
    <property type="entry name" value="Winged helix-like DNA-binding domain superfamily/Winged helix DNA-binding domain"/>
    <property type="match status" value="1"/>
</dbReference>
<dbReference type="Gene3D" id="3.40.190.10">
    <property type="entry name" value="Periplasmic binding protein-like II"/>
    <property type="match status" value="2"/>
</dbReference>
<evidence type="ECO:0000259" key="5">
    <source>
        <dbReference type="PROSITE" id="PS50931"/>
    </source>
</evidence>
<dbReference type="PRINTS" id="PR00039">
    <property type="entry name" value="HTHLYSR"/>
</dbReference>
<gene>
    <name evidence="6" type="ORF">GCM10010991_32770</name>
</gene>
<evidence type="ECO:0000313" key="6">
    <source>
        <dbReference type="EMBL" id="GGO37325.1"/>
    </source>
</evidence>
<dbReference type="InterPro" id="IPR000847">
    <property type="entry name" value="LysR_HTH_N"/>
</dbReference>
<name>A0A917YQ45_9RHOB</name>
<evidence type="ECO:0000256" key="3">
    <source>
        <dbReference type="ARBA" id="ARBA00023125"/>
    </source>
</evidence>
<dbReference type="GO" id="GO:0000976">
    <property type="term" value="F:transcription cis-regulatory region binding"/>
    <property type="evidence" value="ECO:0007669"/>
    <property type="project" value="TreeGrafter"/>
</dbReference>
<protein>
    <submittedName>
        <fullName evidence="6">LysR family transcriptional regulator</fullName>
    </submittedName>
</protein>
<keyword evidence="3" id="KW-0238">DNA-binding</keyword>
<evidence type="ECO:0000256" key="1">
    <source>
        <dbReference type="ARBA" id="ARBA00009437"/>
    </source>
</evidence>
<dbReference type="PROSITE" id="PS50931">
    <property type="entry name" value="HTH_LYSR"/>
    <property type="match status" value="1"/>
</dbReference>
<accession>A0A917YQ45</accession>
<dbReference type="PANTHER" id="PTHR30126:SF77">
    <property type="entry name" value="TRANSCRIPTIONAL REGULATORY PROTEIN"/>
    <property type="match status" value="1"/>
</dbReference>
<feature type="domain" description="HTH lysR-type" evidence="5">
    <location>
        <begin position="13"/>
        <end position="70"/>
    </location>
</feature>
<dbReference type="InterPro" id="IPR036388">
    <property type="entry name" value="WH-like_DNA-bd_sf"/>
</dbReference>
<organism evidence="6 7">
    <name type="scientific">Gemmobacter aquaticus</name>
    <dbReference type="NCBI Taxonomy" id="490185"/>
    <lineage>
        <taxon>Bacteria</taxon>
        <taxon>Pseudomonadati</taxon>
        <taxon>Pseudomonadota</taxon>
        <taxon>Alphaproteobacteria</taxon>
        <taxon>Rhodobacterales</taxon>
        <taxon>Paracoccaceae</taxon>
        <taxon>Gemmobacter</taxon>
    </lineage>
</organism>
<proteinExistence type="inferred from homology"/>
<keyword evidence="7" id="KW-1185">Reference proteome</keyword>
<dbReference type="Pfam" id="PF00126">
    <property type="entry name" value="HTH_1"/>
    <property type="match status" value="1"/>
</dbReference>
<dbReference type="GO" id="GO:0003700">
    <property type="term" value="F:DNA-binding transcription factor activity"/>
    <property type="evidence" value="ECO:0007669"/>
    <property type="project" value="InterPro"/>
</dbReference>
<reference evidence="6 7" key="1">
    <citation type="journal article" date="2014" name="Int. J. Syst. Evol. Microbiol.">
        <title>Complete genome sequence of Corynebacterium casei LMG S-19264T (=DSM 44701T), isolated from a smear-ripened cheese.</title>
        <authorList>
            <consortium name="US DOE Joint Genome Institute (JGI-PGF)"/>
            <person name="Walter F."/>
            <person name="Albersmeier A."/>
            <person name="Kalinowski J."/>
            <person name="Ruckert C."/>
        </authorList>
    </citation>
    <scope>NUCLEOTIDE SEQUENCE [LARGE SCALE GENOMIC DNA]</scope>
    <source>
        <strain evidence="6 7">CGMCC 1.7029</strain>
    </source>
</reference>
<evidence type="ECO:0000256" key="2">
    <source>
        <dbReference type="ARBA" id="ARBA00023015"/>
    </source>
</evidence>
<dbReference type="SUPFAM" id="SSF53850">
    <property type="entry name" value="Periplasmic binding protein-like II"/>
    <property type="match status" value="1"/>
</dbReference>
<sequence>MPLPGIFGQFGHMNLRFIETFLWVARLGSFRAAAERLNTTQAAVSNRIASLEADLGQELFERMPGGVRLSAVGQRAIVPAEDLMRSAMEFRVAVGRSEQLRATVRIGTIDSIVHSWLPQFIERVREQYPGLTLDLDVDTSRGIAREIMERRIDLALLMGPVLEPGLRSVDLGQMDCAWVAAPKFGLGGRKIGLEDLVDLPILTFSRNSDPHIWLVRQFEELRLRQPAISNSNSLSAVLRLAIEGVGIALVAKPVVAQALANGTLQLLDVTPPFPPLTMHAVFADHGDNVIPSALSEVAALAAFEAQG</sequence>